<comment type="function">
    <text evidence="1 7">RNaseP catalyzes the removal of the 5'-leader sequence from pre-tRNA to produce the mature 5'-terminus. It can also cleave other RNA substrates such as 4.5S RNA. The protein component plays an auxiliary but essential role in vivo by binding to the 5'-leader sequence and broadening the substrate specificity of the ribozyme.</text>
</comment>
<proteinExistence type="inferred from homology"/>
<evidence type="ECO:0000256" key="6">
    <source>
        <dbReference type="ARBA" id="ARBA00022884"/>
    </source>
</evidence>
<dbReference type="RefSeq" id="WP_058503085.1">
    <property type="nucleotide sequence ID" value="NZ_CAAAJA010000018.1"/>
</dbReference>
<keyword evidence="3 7" id="KW-0540">Nuclease</keyword>
<keyword evidence="6 7" id="KW-0694">RNA-binding</keyword>
<dbReference type="GO" id="GO:0004526">
    <property type="term" value="F:ribonuclease P activity"/>
    <property type="evidence" value="ECO:0007669"/>
    <property type="project" value="UniProtKB-UniRule"/>
</dbReference>
<dbReference type="GO" id="GO:0030677">
    <property type="term" value="C:ribonuclease P complex"/>
    <property type="evidence" value="ECO:0007669"/>
    <property type="project" value="TreeGrafter"/>
</dbReference>
<evidence type="ECO:0000256" key="1">
    <source>
        <dbReference type="ARBA" id="ARBA00002663"/>
    </source>
</evidence>
<dbReference type="Gene3D" id="3.30.230.10">
    <property type="match status" value="1"/>
</dbReference>
<accession>A0A0W0V1P3</accession>
<dbReference type="InterPro" id="IPR000100">
    <property type="entry name" value="RNase_P"/>
</dbReference>
<comment type="catalytic activity">
    <reaction evidence="7">
        <text>Endonucleolytic cleavage of RNA, removing 5'-extranucleotides from tRNA precursor.</text>
        <dbReference type="EC" id="3.1.26.5"/>
    </reaction>
</comment>
<dbReference type="HAMAP" id="MF_00227">
    <property type="entry name" value="RNase_P"/>
    <property type="match status" value="1"/>
</dbReference>
<dbReference type="GO" id="GO:0042781">
    <property type="term" value="F:3'-tRNA processing endoribonuclease activity"/>
    <property type="evidence" value="ECO:0007669"/>
    <property type="project" value="TreeGrafter"/>
</dbReference>
<dbReference type="InterPro" id="IPR014721">
    <property type="entry name" value="Ribsml_uS5_D2-typ_fold_subgr"/>
</dbReference>
<dbReference type="AlphaFoldDB" id="A0A0W0V1P3"/>
<dbReference type="EC" id="3.1.26.5" evidence="7 8"/>
<keyword evidence="10" id="KW-1185">Reference proteome</keyword>
<comment type="subunit">
    <text evidence="7">Consists of a catalytic RNA component (M1 or rnpB) and a protein subunit.</text>
</comment>
<keyword evidence="5 7" id="KW-0378">Hydrolase</keyword>
<evidence type="ECO:0000256" key="7">
    <source>
        <dbReference type="HAMAP-Rule" id="MF_00227"/>
    </source>
</evidence>
<keyword evidence="2 7" id="KW-0819">tRNA processing</keyword>
<dbReference type="InterPro" id="IPR020568">
    <property type="entry name" value="Ribosomal_Su5_D2-typ_SF"/>
</dbReference>
<evidence type="ECO:0000313" key="9">
    <source>
        <dbReference type="EMBL" id="KTD14048.1"/>
    </source>
</evidence>
<evidence type="ECO:0000256" key="4">
    <source>
        <dbReference type="ARBA" id="ARBA00022759"/>
    </source>
</evidence>
<comment type="similarity">
    <text evidence="7">Belongs to the RnpA family.</text>
</comment>
<dbReference type="PATRIC" id="fig|454.4.peg.3100"/>
<dbReference type="InterPro" id="IPR020539">
    <property type="entry name" value="RNase_P_CS"/>
</dbReference>
<dbReference type="EMBL" id="LNYH01000151">
    <property type="protein sequence ID" value="KTD14048.1"/>
    <property type="molecule type" value="Genomic_DNA"/>
</dbReference>
<protein>
    <recommendedName>
        <fullName evidence="7 8">Ribonuclease P protein component</fullName>
        <shortName evidence="7">RNase P protein</shortName>
        <shortName evidence="7">RNaseP protein</shortName>
        <ecNumber evidence="7 8">3.1.26.5</ecNumber>
    </recommendedName>
    <alternativeName>
        <fullName evidence="7">Protein C5</fullName>
    </alternativeName>
</protein>
<keyword evidence="4 7" id="KW-0255">Endonuclease</keyword>
<evidence type="ECO:0000313" key="10">
    <source>
        <dbReference type="Proteomes" id="UP000054761"/>
    </source>
</evidence>
<dbReference type="NCBIfam" id="TIGR00188">
    <property type="entry name" value="rnpA"/>
    <property type="match status" value="1"/>
</dbReference>
<evidence type="ECO:0000256" key="2">
    <source>
        <dbReference type="ARBA" id="ARBA00022694"/>
    </source>
</evidence>
<dbReference type="STRING" id="454.Lisr_2824"/>
<dbReference type="GO" id="GO:0001682">
    <property type="term" value="P:tRNA 5'-leader removal"/>
    <property type="evidence" value="ECO:0007669"/>
    <property type="project" value="UniProtKB-UniRule"/>
</dbReference>
<dbReference type="Pfam" id="PF00825">
    <property type="entry name" value="Ribonuclease_P"/>
    <property type="match status" value="1"/>
</dbReference>
<dbReference type="PROSITE" id="PS00648">
    <property type="entry name" value="RIBONUCLEASE_P"/>
    <property type="match status" value="1"/>
</dbReference>
<dbReference type="GO" id="GO:0000049">
    <property type="term" value="F:tRNA binding"/>
    <property type="evidence" value="ECO:0007669"/>
    <property type="project" value="UniProtKB-UniRule"/>
</dbReference>
<evidence type="ECO:0000256" key="8">
    <source>
        <dbReference type="NCBIfam" id="TIGR00188"/>
    </source>
</evidence>
<dbReference type="PANTHER" id="PTHR33992:SF1">
    <property type="entry name" value="RIBONUCLEASE P PROTEIN COMPONENT"/>
    <property type="match status" value="1"/>
</dbReference>
<name>A0A0W0V1P3_9GAMM</name>
<evidence type="ECO:0000256" key="5">
    <source>
        <dbReference type="ARBA" id="ARBA00022801"/>
    </source>
</evidence>
<sequence>MYEFKKSDRLLKKSQYDYVFANAKKIVTSNFIVLYRENTIGHARLGLALSKKAVPKAHDRNRIKRLLREAFRKTDLPAVDMIFLAKPRVSKVSNSEVLSNLGKIWPQLIQC</sequence>
<gene>
    <name evidence="7 9" type="primary">rnpA</name>
    <name evidence="9" type="ORF">Lisr_2824</name>
</gene>
<dbReference type="PANTHER" id="PTHR33992">
    <property type="entry name" value="RIBONUCLEASE P PROTEIN COMPONENT"/>
    <property type="match status" value="1"/>
</dbReference>
<dbReference type="Proteomes" id="UP000054761">
    <property type="component" value="Unassembled WGS sequence"/>
</dbReference>
<comment type="caution">
    <text evidence="9">The sequence shown here is derived from an EMBL/GenBank/DDBJ whole genome shotgun (WGS) entry which is preliminary data.</text>
</comment>
<dbReference type="SUPFAM" id="SSF54211">
    <property type="entry name" value="Ribosomal protein S5 domain 2-like"/>
    <property type="match status" value="1"/>
</dbReference>
<reference evidence="9 10" key="1">
    <citation type="submission" date="2015-11" db="EMBL/GenBank/DDBJ databases">
        <title>Genomic analysis of 38 Legionella species identifies large and diverse effector repertoires.</title>
        <authorList>
            <person name="Burstein D."/>
            <person name="Amaro F."/>
            <person name="Zusman T."/>
            <person name="Lifshitz Z."/>
            <person name="Cohen O."/>
            <person name="Gilbert J.A."/>
            <person name="Pupko T."/>
            <person name="Shuman H.A."/>
            <person name="Segal G."/>
        </authorList>
    </citation>
    <scope>NUCLEOTIDE SEQUENCE [LARGE SCALE GENOMIC DNA]</scope>
    <source>
        <strain evidence="9 10">Bercovier 4</strain>
    </source>
</reference>
<evidence type="ECO:0000256" key="3">
    <source>
        <dbReference type="ARBA" id="ARBA00022722"/>
    </source>
</evidence>
<organism evidence="9 10">
    <name type="scientific">Legionella israelensis</name>
    <dbReference type="NCBI Taxonomy" id="454"/>
    <lineage>
        <taxon>Bacteria</taxon>
        <taxon>Pseudomonadati</taxon>
        <taxon>Pseudomonadota</taxon>
        <taxon>Gammaproteobacteria</taxon>
        <taxon>Legionellales</taxon>
        <taxon>Legionellaceae</taxon>
        <taxon>Legionella</taxon>
    </lineage>
</organism>
<dbReference type="OrthoDB" id="9796422at2"/>